<feature type="non-terminal residue" evidence="1">
    <location>
        <position position="398"/>
    </location>
</feature>
<gene>
    <name evidence="1" type="ORF">CAPTEDRAFT_215713</name>
</gene>
<reference evidence="1 3" key="2">
    <citation type="journal article" date="2013" name="Nature">
        <title>Insights into bilaterian evolution from three spiralian genomes.</title>
        <authorList>
            <person name="Simakov O."/>
            <person name="Marletaz F."/>
            <person name="Cho S.J."/>
            <person name="Edsinger-Gonzales E."/>
            <person name="Havlak P."/>
            <person name="Hellsten U."/>
            <person name="Kuo D.H."/>
            <person name="Larsson T."/>
            <person name="Lv J."/>
            <person name="Arendt D."/>
            <person name="Savage R."/>
            <person name="Osoegawa K."/>
            <person name="de Jong P."/>
            <person name="Grimwood J."/>
            <person name="Chapman J.A."/>
            <person name="Shapiro H."/>
            <person name="Aerts A."/>
            <person name="Otillar R.P."/>
            <person name="Terry A.Y."/>
            <person name="Boore J.L."/>
            <person name="Grigoriev I.V."/>
            <person name="Lindberg D.R."/>
            <person name="Seaver E.C."/>
            <person name="Weisblat D.A."/>
            <person name="Putnam N.H."/>
            <person name="Rokhsar D.S."/>
        </authorList>
    </citation>
    <scope>NUCLEOTIDE SEQUENCE</scope>
    <source>
        <strain evidence="1 3">I ESC-2004</strain>
    </source>
</reference>
<keyword evidence="3" id="KW-1185">Reference proteome</keyword>
<evidence type="ECO:0000313" key="1">
    <source>
        <dbReference type="EMBL" id="ELU05946.1"/>
    </source>
</evidence>
<dbReference type="EnsemblMetazoa" id="CapteT215713">
    <property type="protein sequence ID" value="CapteP215713"/>
    <property type="gene ID" value="CapteG215713"/>
</dbReference>
<accession>R7URA2</accession>
<sequence>ALRQAITYTVKSLSDWVKLHGQDISSLVNPLIDKTVQDVMPSVRDAVQKKAAVLARNKAQDIDFNKLAAELAVAFVNRFDPDTLTSGALKVEPKSRVARELPKILCFLMQTAATYECLGGNLTEPVEIDRVEIDGRVFKNIKAHLMKMKDGSIQVRKMDLVFEDADKIDIDIEMTGISISYQLPEKSKLYRVALLSAAPMMSPADLARSLLDTFVPENIEFNIDQISGEFHDDVLDGPGEDTVGFGLSDIKFSLRLHKYYPKPYMDISVGPKDGHKAIEAIKVKVAGQGVVDHIEADINVDRHRNGFADVKVLVEPARLNRFAGWLLGGPIKVEAKAAINNGIGTLDDIESIRISAARFGGVCNALLKNTIKAFNPGFTLGDDGKAVIKLKLALFSEE</sequence>
<name>R7URA2_CAPTE</name>
<dbReference type="HOGENOM" id="CLU_693669_0_0_1"/>
<reference evidence="3" key="1">
    <citation type="submission" date="2012-12" db="EMBL/GenBank/DDBJ databases">
        <authorList>
            <person name="Hellsten U."/>
            <person name="Grimwood J."/>
            <person name="Chapman J.A."/>
            <person name="Shapiro H."/>
            <person name="Aerts A."/>
            <person name="Otillar R.P."/>
            <person name="Terry A.Y."/>
            <person name="Boore J.L."/>
            <person name="Simakov O."/>
            <person name="Marletaz F."/>
            <person name="Cho S.-J."/>
            <person name="Edsinger-Gonzales E."/>
            <person name="Havlak P."/>
            <person name="Kuo D.-H."/>
            <person name="Larsson T."/>
            <person name="Lv J."/>
            <person name="Arendt D."/>
            <person name="Savage R."/>
            <person name="Osoegawa K."/>
            <person name="de Jong P."/>
            <person name="Lindberg D.R."/>
            <person name="Seaver E.C."/>
            <person name="Weisblat D.A."/>
            <person name="Putnam N.H."/>
            <person name="Grigoriev I.V."/>
            <person name="Rokhsar D.S."/>
        </authorList>
    </citation>
    <scope>NUCLEOTIDE SEQUENCE</scope>
    <source>
        <strain evidence="3">I ESC-2004</strain>
    </source>
</reference>
<dbReference type="AlphaFoldDB" id="R7URA2"/>
<protein>
    <submittedName>
        <fullName evidence="1 2">Uncharacterized protein</fullName>
    </submittedName>
</protein>
<organism evidence="1">
    <name type="scientific">Capitella teleta</name>
    <name type="common">Polychaete worm</name>
    <dbReference type="NCBI Taxonomy" id="283909"/>
    <lineage>
        <taxon>Eukaryota</taxon>
        <taxon>Metazoa</taxon>
        <taxon>Spiralia</taxon>
        <taxon>Lophotrochozoa</taxon>
        <taxon>Annelida</taxon>
        <taxon>Polychaeta</taxon>
        <taxon>Sedentaria</taxon>
        <taxon>Scolecida</taxon>
        <taxon>Capitellidae</taxon>
        <taxon>Capitella</taxon>
    </lineage>
</organism>
<proteinExistence type="predicted"/>
<feature type="non-terminal residue" evidence="1">
    <location>
        <position position="1"/>
    </location>
</feature>
<evidence type="ECO:0000313" key="3">
    <source>
        <dbReference type="Proteomes" id="UP000014760"/>
    </source>
</evidence>
<dbReference type="Proteomes" id="UP000014760">
    <property type="component" value="Unassembled WGS sequence"/>
</dbReference>
<reference evidence="2" key="3">
    <citation type="submission" date="2015-06" db="UniProtKB">
        <authorList>
            <consortium name="EnsemblMetazoa"/>
        </authorList>
    </citation>
    <scope>IDENTIFICATION</scope>
</reference>
<dbReference type="EMBL" id="KB301071">
    <property type="protein sequence ID" value="ELU05946.1"/>
    <property type="molecule type" value="Genomic_DNA"/>
</dbReference>
<evidence type="ECO:0000313" key="2">
    <source>
        <dbReference type="EnsemblMetazoa" id="CapteP215713"/>
    </source>
</evidence>
<dbReference type="EMBL" id="AMQN01043875">
    <property type="status" value="NOT_ANNOTATED_CDS"/>
    <property type="molecule type" value="Genomic_DNA"/>
</dbReference>